<evidence type="ECO:0000313" key="3">
    <source>
        <dbReference type="Proteomes" id="UP000320443"/>
    </source>
</evidence>
<organism evidence="2 3">
    <name type="scientific">Corynebacterium hiratae</name>
    <dbReference type="NCBI Taxonomy" id="3139423"/>
    <lineage>
        <taxon>Bacteria</taxon>
        <taxon>Bacillati</taxon>
        <taxon>Actinomycetota</taxon>
        <taxon>Actinomycetes</taxon>
        <taxon>Mycobacteriales</taxon>
        <taxon>Corynebacteriaceae</taxon>
        <taxon>Corynebacterium</taxon>
    </lineage>
</organism>
<dbReference type="SUPFAM" id="SSF51735">
    <property type="entry name" value="NAD(P)-binding Rossmann-fold domains"/>
    <property type="match status" value="1"/>
</dbReference>
<dbReference type="PRINTS" id="PR00081">
    <property type="entry name" value="GDHRDH"/>
</dbReference>
<keyword evidence="3" id="KW-1185">Reference proteome</keyword>
<reference evidence="2 3" key="1">
    <citation type="submission" date="2019-07" db="EMBL/GenBank/DDBJ databases">
        <title>Draft genome of C. aurimucosum strain 2274.</title>
        <authorList>
            <person name="Pacheco L.G.C."/>
            <person name="Aguiar E.R.G.R."/>
            <person name="Santos C.S."/>
            <person name="Rocha D.J.P.G."/>
            <person name="Sant'Anna L.O."/>
            <person name="Mattos-Guaraldi A.L."/>
            <person name="Santos L.S."/>
        </authorList>
    </citation>
    <scope>NUCLEOTIDE SEQUENCE [LARGE SCALE GENOMIC DNA]</scope>
    <source>
        <strain evidence="2 3">2274</strain>
    </source>
</reference>
<evidence type="ECO:0000256" key="1">
    <source>
        <dbReference type="ARBA" id="ARBA00023002"/>
    </source>
</evidence>
<comment type="caution">
    <text evidence="2">The sequence shown here is derived from an EMBL/GenBank/DDBJ whole genome shotgun (WGS) entry which is preliminary data.</text>
</comment>
<dbReference type="Pfam" id="PF00106">
    <property type="entry name" value="adh_short"/>
    <property type="match status" value="1"/>
</dbReference>
<keyword evidence="1" id="KW-0560">Oxidoreductase</keyword>
<dbReference type="InterPro" id="IPR002347">
    <property type="entry name" value="SDR_fam"/>
</dbReference>
<protein>
    <submittedName>
        <fullName evidence="2">SDR family NAD(P)-dependent oxidoreductase</fullName>
    </submittedName>
</protein>
<dbReference type="EMBL" id="VKDK01000027">
    <property type="protein sequence ID" value="TRX59259.1"/>
    <property type="molecule type" value="Genomic_DNA"/>
</dbReference>
<sequence length="285" mass="31081">MSRTSQSLPLKNDPKTIVITGASDGVGAAAARILHQRRPQDSLVLVGRNPQKTQAVAEEIGADFHVADYESLGQVRRLAKELSQYPRIDALGNNAGGMFDGPFATADGFERTWQINVVAPFLLTSLLRDTLRASNATVVQTASLANMLYSSFDPGDPNTFEKFTAERAYGNAKLGDILLTRYLDSHGLTSVAFHPGILNTGFGHNSTSRTSKLYSTTAAQYVLGKADKGGENLAYFLSGTPGIHFDSGEYYNQKRKPGLQRPIAKKLSVARRIFDDLGRQLNVEW</sequence>
<dbReference type="PANTHER" id="PTHR43157:SF31">
    <property type="entry name" value="PHOSPHATIDYLINOSITOL-GLYCAN BIOSYNTHESIS CLASS F PROTEIN"/>
    <property type="match status" value="1"/>
</dbReference>
<gene>
    <name evidence="2" type="ORF">FNY97_11935</name>
</gene>
<dbReference type="GO" id="GO:0016491">
    <property type="term" value="F:oxidoreductase activity"/>
    <property type="evidence" value="ECO:0007669"/>
    <property type="project" value="UniProtKB-KW"/>
</dbReference>
<dbReference type="AlphaFoldDB" id="A0A553FPS0"/>
<name>A0A553FPS0_9CORY</name>
<dbReference type="Gene3D" id="3.40.50.720">
    <property type="entry name" value="NAD(P)-binding Rossmann-like Domain"/>
    <property type="match status" value="1"/>
</dbReference>
<dbReference type="PANTHER" id="PTHR43157">
    <property type="entry name" value="PHOSPHATIDYLINOSITOL-GLYCAN BIOSYNTHESIS CLASS F PROTEIN-RELATED"/>
    <property type="match status" value="1"/>
</dbReference>
<evidence type="ECO:0000313" key="2">
    <source>
        <dbReference type="EMBL" id="TRX59259.1"/>
    </source>
</evidence>
<accession>A0A553FPS0</accession>
<dbReference type="InterPro" id="IPR036291">
    <property type="entry name" value="NAD(P)-bd_dom_sf"/>
</dbReference>
<dbReference type="RefSeq" id="WP_144013992.1">
    <property type="nucleotide sequence ID" value="NZ_VKDK01000027.1"/>
</dbReference>
<proteinExistence type="predicted"/>
<dbReference type="Proteomes" id="UP000320443">
    <property type="component" value="Unassembled WGS sequence"/>
</dbReference>